<dbReference type="Proteomes" id="UP001360953">
    <property type="component" value="Unassembled WGS sequence"/>
</dbReference>
<evidence type="ECO:0000313" key="3">
    <source>
        <dbReference type="EMBL" id="KAK7531449.1"/>
    </source>
</evidence>
<keyword evidence="2" id="KW-0812">Transmembrane</keyword>
<keyword evidence="4" id="KW-1185">Reference proteome</keyword>
<feature type="transmembrane region" description="Helical" evidence="2">
    <location>
        <begin position="126"/>
        <end position="148"/>
    </location>
</feature>
<evidence type="ECO:0008006" key="5">
    <source>
        <dbReference type="Google" id="ProtNLM"/>
    </source>
</evidence>
<organism evidence="3 4">
    <name type="scientific">Phyllosticta citribraziliensis</name>
    <dbReference type="NCBI Taxonomy" id="989973"/>
    <lineage>
        <taxon>Eukaryota</taxon>
        <taxon>Fungi</taxon>
        <taxon>Dikarya</taxon>
        <taxon>Ascomycota</taxon>
        <taxon>Pezizomycotina</taxon>
        <taxon>Dothideomycetes</taxon>
        <taxon>Dothideomycetes incertae sedis</taxon>
        <taxon>Botryosphaeriales</taxon>
        <taxon>Phyllostictaceae</taxon>
        <taxon>Phyllosticta</taxon>
    </lineage>
</organism>
<gene>
    <name evidence="3" type="ORF">J3D65DRAFT_115376</name>
</gene>
<comment type="caution">
    <text evidence="3">The sequence shown here is derived from an EMBL/GenBank/DDBJ whole genome shotgun (WGS) entry which is preliminary data.</text>
</comment>
<name>A0ABR1L896_9PEZI</name>
<evidence type="ECO:0000256" key="1">
    <source>
        <dbReference type="SAM" id="MobiDB-lite"/>
    </source>
</evidence>
<keyword evidence="2" id="KW-1133">Transmembrane helix</keyword>
<dbReference type="EMBL" id="JBBPEH010000012">
    <property type="protein sequence ID" value="KAK7531449.1"/>
    <property type="molecule type" value="Genomic_DNA"/>
</dbReference>
<evidence type="ECO:0000313" key="4">
    <source>
        <dbReference type="Proteomes" id="UP001360953"/>
    </source>
</evidence>
<keyword evidence="2" id="KW-0472">Membrane</keyword>
<dbReference type="GeneID" id="92026677"/>
<dbReference type="RefSeq" id="XP_066651273.1">
    <property type="nucleotide sequence ID" value="XM_066793771.1"/>
</dbReference>
<proteinExistence type="predicted"/>
<feature type="region of interest" description="Disordered" evidence="1">
    <location>
        <begin position="180"/>
        <end position="223"/>
    </location>
</feature>
<reference evidence="3 4" key="1">
    <citation type="submission" date="2024-04" db="EMBL/GenBank/DDBJ databases">
        <title>Phyllosticta paracitricarpa is synonymous to the EU quarantine fungus P. citricarpa based on phylogenomic analyses.</title>
        <authorList>
            <consortium name="Lawrence Berkeley National Laboratory"/>
            <person name="Van ingen-buijs V.A."/>
            <person name="Van westerhoven A.C."/>
            <person name="Haridas S."/>
            <person name="Skiadas P."/>
            <person name="Martin F."/>
            <person name="Groenewald J.Z."/>
            <person name="Crous P.W."/>
            <person name="Seidl M.F."/>
        </authorList>
    </citation>
    <scope>NUCLEOTIDE SEQUENCE [LARGE SCALE GENOMIC DNA]</scope>
    <source>
        <strain evidence="3 4">CPC 17464</strain>
    </source>
</reference>
<evidence type="ECO:0000256" key="2">
    <source>
        <dbReference type="SAM" id="Phobius"/>
    </source>
</evidence>
<protein>
    <recommendedName>
        <fullName evidence="5">Transmembrane protein</fullName>
    </recommendedName>
</protein>
<feature type="compositionally biased region" description="Basic and acidic residues" evidence="1">
    <location>
        <begin position="213"/>
        <end position="223"/>
    </location>
</feature>
<accession>A0ABR1L896</accession>
<sequence length="223" mass="25423">MTFIAFSHAHKHHAKGQAPLDTFISYFQSPSIHTYILLLQVHCRCHAMAIDLASGLGRKYDAQRPAPVCPTRQCARLDYCPCASPRASIVPRFREHGTRVCGGISRRKQTEREREKGNARKSNNPMLIFGLLCHAFFAVLSFLSSFLFDGLHARCLPFVCRACLLQARTHARMLLCRSESNQRTKEPLSPDTQTSSKQTDKNKQPRHRVRREGKREGRRSGHR</sequence>